<keyword evidence="1" id="KW-0732">Signal</keyword>
<reference evidence="2 3" key="1">
    <citation type="journal article" date="2019" name="Int. J. Syst. Evol. Microbiol.">
        <title>The Global Catalogue of Microorganisms (GCM) 10K type strain sequencing project: providing services to taxonomists for standard genome sequencing and annotation.</title>
        <authorList>
            <consortium name="The Broad Institute Genomics Platform"/>
            <consortium name="The Broad Institute Genome Sequencing Center for Infectious Disease"/>
            <person name="Wu L."/>
            <person name="Ma J."/>
        </authorList>
    </citation>
    <scope>NUCLEOTIDE SEQUENCE [LARGE SCALE GENOMIC DNA]</scope>
    <source>
        <strain evidence="2 3">JCM 9383</strain>
    </source>
</reference>
<dbReference type="EMBL" id="BAAAUX010000040">
    <property type="protein sequence ID" value="GAA2819878.1"/>
    <property type="molecule type" value="Genomic_DNA"/>
</dbReference>
<feature type="signal peptide" evidence="1">
    <location>
        <begin position="1"/>
        <end position="27"/>
    </location>
</feature>
<name>A0ABN3VPR6_9PSEU</name>
<proteinExistence type="predicted"/>
<comment type="caution">
    <text evidence="2">The sequence shown here is derived from an EMBL/GenBank/DDBJ whole genome shotgun (WGS) entry which is preliminary data.</text>
</comment>
<keyword evidence="3" id="KW-1185">Reference proteome</keyword>
<dbReference type="RefSeq" id="WP_344686106.1">
    <property type="nucleotide sequence ID" value="NZ_BAAAUX010000040.1"/>
</dbReference>
<evidence type="ECO:0000256" key="1">
    <source>
        <dbReference type="SAM" id="SignalP"/>
    </source>
</evidence>
<sequence>MRSLSRAVVVGALALPLAFASVGFASAADANNKDDGHNDESSHCWYFSCNEFWSFSDNDTQIQNWGIIHNTDNSDNSTNNEFNF</sequence>
<accession>A0ABN3VPR6</accession>
<evidence type="ECO:0000313" key="2">
    <source>
        <dbReference type="EMBL" id="GAA2819878.1"/>
    </source>
</evidence>
<organism evidence="2 3">
    <name type="scientific">Saccharopolyspora taberi</name>
    <dbReference type="NCBI Taxonomy" id="60895"/>
    <lineage>
        <taxon>Bacteria</taxon>
        <taxon>Bacillati</taxon>
        <taxon>Actinomycetota</taxon>
        <taxon>Actinomycetes</taxon>
        <taxon>Pseudonocardiales</taxon>
        <taxon>Pseudonocardiaceae</taxon>
        <taxon>Saccharopolyspora</taxon>
    </lineage>
</organism>
<feature type="chain" id="PRO_5046962907" evidence="1">
    <location>
        <begin position="28"/>
        <end position="84"/>
    </location>
</feature>
<gene>
    <name evidence="2" type="ORF">GCM10010470_63950</name>
</gene>
<dbReference type="Proteomes" id="UP001500979">
    <property type="component" value="Unassembled WGS sequence"/>
</dbReference>
<protein>
    <submittedName>
        <fullName evidence="2">Uncharacterized protein</fullName>
    </submittedName>
</protein>
<evidence type="ECO:0000313" key="3">
    <source>
        <dbReference type="Proteomes" id="UP001500979"/>
    </source>
</evidence>